<dbReference type="RefSeq" id="XP_041189166.1">
    <property type="nucleotide sequence ID" value="XM_041329063.1"/>
</dbReference>
<feature type="non-terminal residue" evidence="1">
    <location>
        <position position="94"/>
    </location>
</feature>
<dbReference type="EMBL" id="JABBWG010000034">
    <property type="protein sequence ID" value="KAG1809340.1"/>
    <property type="molecule type" value="Genomic_DNA"/>
</dbReference>
<accession>A0A9P7E2I5</accession>
<comment type="caution">
    <text evidence="1">The sequence shown here is derived from an EMBL/GenBank/DDBJ whole genome shotgun (WGS) entry which is preliminary data.</text>
</comment>
<sequence>DTTPSGRIMIIERRFATWFSGGGQPNTLAHHTSAYGEGSGPKKMCTGSTLLKFSSYRVKIFDMWGLGFDKTPRNCAQLDFGASAALSGGKYFTT</sequence>
<dbReference type="GeneID" id="64623080"/>
<keyword evidence="2" id="KW-1185">Reference proteome</keyword>
<dbReference type="Proteomes" id="UP000807769">
    <property type="component" value="Unassembled WGS sequence"/>
</dbReference>
<feature type="non-terminal residue" evidence="1">
    <location>
        <position position="1"/>
    </location>
</feature>
<gene>
    <name evidence="1" type="ORF">BJ212DRAFT_1200393</name>
</gene>
<dbReference type="AlphaFoldDB" id="A0A9P7E2I5"/>
<reference evidence="1" key="1">
    <citation type="journal article" date="2020" name="New Phytol.">
        <title>Comparative genomics reveals dynamic genome evolution in host specialist ectomycorrhizal fungi.</title>
        <authorList>
            <person name="Lofgren L.A."/>
            <person name="Nguyen N.H."/>
            <person name="Vilgalys R."/>
            <person name="Ruytinx J."/>
            <person name="Liao H.L."/>
            <person name="Branco S."/>
            <person name="Kuo A."/>
            <person name="LaButti K."/>
            <person name="Lipzen A."/>
            <person name="Andreopoulos W."/>
            <person name="Pangilinan J."/>
            <person name="Riley R."/>
            <person name="Hundley H."/>
            <person name="Na H."/>
            <person name="Barry K."/>
            <person name="Grigoriev I.V."/>
            <person name="Stajich J.E."/>
            <person name="Kennedy P.G."/>
        </authorList>
    </citation>
    <scope>NUCLEOTIDE SEQUENCE</scope>
    <source>
        <strain evidence="1">MN1</strain>
    </source>
</reference>
<organism evidence="1 2">
    <name type="scientific">Suillus subaureus</name>
    <dbReference type="NCBI Taxonomy" id="48587"/>
    <lineage>
        <taxon>Eukaryota</taxon>
        <taxon>Fungi</taxon>
        <taxon>Dikarya</taxon>
        <taxon>Basidiomycota</taxon>
        <taxon>Agaricomycotina</taxon>
        <taxon>Agaricomycetes</taxon>
        <taxon>Agaricomycetidae</taxon>
        <taxon>Boletales</taxon>
        <taxon>Suillineae</taxon>
        <taxon>Suillaceae</taxon>
        <taxon>Suillus</taxon>
    </lineage>
</organism>
<evidence type="ECO:0000313" key="2">
    <source>
        <dbReference type="Proteomes" id="UP000807769"/>
    </source>
</evidence>
<proteinExistence type="predicted"/>
<protein>
    <submittedName>
        <fullName evidence="1">Uncharacterized protein</fullName>
    </submittedName>
</protein>
<evidence type="ECO:0000313" key="1">
    <source>
        <dbReference type="EMBL" id="KAG1809340.1"/>
    </source>
</evidence>
<name>A0A9P7E2I5_9AGAM</name>
<dbReference type="OrthoDB" id="10383541at2759"/>